<reference evidence="2 3" key="1">
    <citation type="journal article" date="2015" name="Sci. Rep.">
        <title>The power of single molecule real-time sequencing technology in the de novo assembly of a eukaryotic genome.</title>
        <authorList>
            <person name="Sakai H."/>
            <person name="Naito K."/>
            <person name="Ogiso-Tanaka E."/>
            <person name="Takahashi Y."/>
            <person name="Iseki K."/>
            <person name="Muto C."/>
            <person name="Satou K."/>
            <person name="Teruya K."/>
            <person name="Shiroma A."/>
            <person name="Shimoji M."/>
            <person name="Hirano T."/>
            <person name="Itoh T."/>
            <person name="Kaga A."/>
            <person name="Tomooka N."/>
        </authorList>
    </citation>
    <scope>NUCLEOTIDE SEQUENCE [LARGE SCALE GENOMIC DNA]</scope>
    <source>
        <strain evidence="3">cv. Shumari</strain>
    </source>
</reference>
<feature type="region of interest" description="Disordered" evidence="1">
    <location>
        <begin position="1"/>
        <end position="41"/>
    </location>
</feature>
<sequence length="105" mass="12098">MNSSKNSLSELNQMKESHSRRSWNTDCNQSHGSKSQTRPSIHQLRLQNSQCFTNHGVILCITAFLPIHPICRWLVVPLYHVHLMDPLPQCYHALIHQPSTEILIC</sequence>
<protein>
    <submittedName>
        <fullName evidence="2">Uncharacterized protein</fullName>
    </submittedName>
</protein>
<proteinExistence type="predicted"/>
<dbReference type="EMBL" id="AP015041">
    <property type="protein sequence ID" value="BAT93863.1"/>
    <property type="molecule type" value="Genomic_DNA"/>
</dbReference>
<evidence type="ECO:0000313" key="2">
    <source>
        <dbReference type="EMBL" id="BAT93863.1"/>
    </source>
</evidence>
<dbReference type="AlphaFoldDB" id="A0A0S3SM40"/>
<feature type="compositionally biased region" description="Polar residues" evidence="1">
    <location>
        <begin position="1"/>
        <end position="12"/>
    </location>
</feature>
<name>A0A0S3SM40_PHAAN</name>
<evidence type="ECO:0000313" key="3">
    <source>
        <dbReference type="Proteomes" id="UP000291084"/>
    </source>
</evidence>
<gene>
    <name evidence="2" type="primary">Vigan.08G040800</name>
    <name evidence="2" type="ORF">VIGAN_08040800</name>
</gene>
<dbReference type="Proteomes" id="UP000291084">
    <property type="component" value="Chromosome 8"/>
</dbReference>
<organism evidence="2 3">
    <name type="scientific">Vigna angularis var. angularis</name>
    <dbReference type="NCBI Taxonomy" id="157739"/>
    <lineage>
        <taxon>Eukaryota</taxon>
        <taxon>Viridiplantae</taxon>
        <taxon>Streptophyta</taxon>
        <taxon>Embryophyta</taxon>
        <taxon>Tracheophyta</taxon>
        <taxon>Spermatophyta</taxon>
        <taxon>Magnoliopsida</taxon>
        <taxon>eudicotyledons</taxon>
        <taxon>Gunneridae</taxon>
        <taxon>Pentapetalae</taxon>
        <taxon>rosids</taxon>
        <taxon>fabids</taxon>
        <taxon>Fabales</taxon>
        <taxon>Fabaceae</taxon>
        <taxon>Papilionoideae</taxon>
        <taxon>50 kb inversion clade</taxon>
        <taxon>NPAAA clade</taxon>
        <taxon>indigoferoid/millettioid clade</taxon>
        <taxon>Phaseoleae</taxon>
        <taxon>Vigna</taxon>
    </lineage>
</organism>
<feature type="compositionally biased region" description="Polar residues" evidence="1">
    <location>
        <begin position="22"/>
        <end position="41"/>
    </location>
</feature>
<evidence type="ECO:0000256" key="1">
    <source>
        <dbReference type="SAM" id="MobiDB-lite"/>
    </source>
</evidence>
<keyword evidence="3" id="KW-1185">Reference proteome</keyword>
<accession>A0A0S3SM40</accession>